<dbReference type="RefSeq" id="WP_108580117.1">
    <property type="nucleotide sequence ID" value="NZ_CP026952.1"/>
</dbReference>
<gene>
    <name evidence="2" type="ORF">C3E78_16055</name>
</gene>
<feature type="domain" description="SseB protein N-terminal" evidence="1">
    <location>
        <begin position="41"/>
        <end position="109"/>
    </location>
</feature>
<dbReference type="Pfam" id="PF07179">
    <property type="entry name" value="SseB"/>
    <property type="match status" value="1"/>
</dbReference>
<evidence type="ECO:0000313" key="3">
    <source>
        <dbReference type="Proteomes" id="UP000244384"/>
    </source>
</evidence>
<evidence type="ECO:0000259" key="1">
    <source>
        <dbReference type="Pfam" id="PF07179"/>
    </source>
</evidence>
<evidence type="ECO:0000313" key="2">
    <source>
        <dbReference type="EMBL" id="AWB93600.1"/>
    </source>
</evidence>
<sequence length="226" mass="24183">MTTPDPHQPVVDLRAALLRQDAAAASDLLRRVPLAVAVAEGQARVGLADGRRVLPVFLSLESWKAFGSTDEVRPLPAADFAEVVRLLAVDSILFDPALPTAIEIPVDDVVAMLRGVVPGTEGESRILGDLHAQADVALRDRVAEQISDSLPSKLLGRIWAFSRLAPAGSVPVVALAAGIDDADLQRVAAALRASDLPQELEALILDEKQTRLADENWHDLRIQPSP</sequence>
<organism evidence="2 3">
    <name type="scientific">Aeromicrobium chenweiae</name>
    <dbReference type="NCBI Taxonomy" id="2079793"/>
    <lineage>
        <taxon>Bacteria</taxon>
        <taxon>Bacillati</taxon>
        <taxon>Actinomycetota</taxon>
        <taxon>Actinomycetes</taxon>
        <taxon>Propionibacteriales</taxon>
        <taxon>Nocardioidaceae</taxon>
        <taxon>Aeromicrobium</taxon>
    </lineage>
</organism>
<keyword evidence="3" id="KW-1185">Reference proteome</keyword>
<dbReference type="EMBL" id="CP026952">
    <property type="protein sequence ID" value="AWB93600.1"/>
    <property type="molecule type" value="Genomic_DNA"/>
</dbReference>
<accession>A0A5F2EYR1</accession>
<accession>A0A2S0WQN5</accession>
<dbReference type="KEGG" id="aez:C3E78_16055"/>
<dbReference type="InterPro" id="IPR009839">
    <property type="entry name" value="SseB_N"/>
</dbReference>
<dbReference type="AlphaFoldDB" id="A0A2S0WQN5"/>
<protein>
    <recommendedName>
        <fullName evidence="1">SseB protein N-terminal domain-containing protein</fullName>
    </recommendedName>
</protein>
<name>A0A2S0WQN5_9ACTN</name>
<dbReference type="Proteomes" id="UP000244384">
    <property type="component" value="Chromosome"/>
</dbReference>
<reference evidence="3" key="1">
    <citation type="submission" date="2018-01" db="EMBL/GenBank/DDBJ databases">
        <authorList>
            <person name="Li J."/>
        </authorList>
    </citation>
    <scope>NUCLEOTIDE SEQUENCE [LARGE SCALE GENOMIC DNA]</scope>
    <source>
        <strain evidence="3">592</strain>
    </source>
</reference>
<proteinExistence type="predicted"/>
<dbReference type="OrthoDB" id="10003039at2"/>